<sequence length="81" mass="9263">MSALSSNDLIQKPLRPITEVKSTPDQMEKPTDEERARQQNILMKAMMEQLKIQQSAALSASPEYMAKLFKKRLQPDTTSRL</sequence>
<keyword evidence="3" id="KW-1185">Reference proteome</keyword>
<comment type="caution">
    <text evidence="2">The sequence shown here is derived from an EMBL/GenBank/DDBJ whole genome shotgun (WGS) entry which is preliminary data.</text>
</comment>
<evidence type="ECO:0000313" key="3">
    <source>
        <dbReference type="Proteomes" id="UP000544331"/>
    </source>
</evidence>
<reference evidence="2 3" key="1">
    <citation type="submission" date="2020-05" db="EMBL/GenBank/DDBJ databases">
        <title>Identification and distribution of gene clusters putatively required for synthesis of sphingolipid metabolism inhibitors in phylogenetically diverse species of the filamentous fungus Fusarium.</title>
        <authorList>
            <person name="Kim H.-S."/>
            <person name="Busman M."/>
            <person name="Brown D.W."/>
            <person name="Divon H."/>
            <person name="Uhlig S."/>
            <person name="Proctor R.H."/>
        </authorList>
    </citation>
    <scope>NUCLEOTIDE SEQUENCE [LARGE SCALE GENOMIC DNA]</scope>
    <source>
        <strain evidence="2 3">NRRL 66235</strain>
    </source>
</reference>
<protein>
    <submittedName>
        <fullName evidence="2">Uncharacterized protein</fullName>
    </submittedName>
</protein>
<feature type="compositionally biased region" description="Basic and acidic residues" evidence="1">
    <location>
        <begin position="26"/>
        <end position="35"/>
    </location>
</feature>
<gene>
    <name evidence="2" type="ORF">FMUND_4284</name>
</gene>
<feature type="region of interest" description="Disordered" evidence="1">
    <location>
        <begin position="1"/>
        <end position="35"/>
    </location>
</feature>
<evidence type="ECO:0000313" key="2">
    <source>
        <dbReference type="EMBL" id="KAF5720462.1"/>
    </source>
</evidence>
<organism evidence="2 3">
    <name type="scientific">Fusarium mundagurra</name>
    <dbReference type="NCBI Taxonomy" id="1567541"/>
    <lineage>
        <taxon>Eukaryota</taxon>
        <taxon>Fungi</taxon>
        <taxon>Dikarya</taxon>
        <taxon>Ascomycota</taxon>
        <taxon>Pezizomycotina</taxon>
        <taxon>Sordariomycetes</taxon>
        <taxon>Hypocreomycetidae</taxon>
        <taxon>Hypocreales</taxon>
        <taxon>Nectriaceae</taxon>
        <taxon>Fusarium</taxon>
        <taxon>Fusarium fujikuroi species complex</taxon>
    </lineage>
</organism>
<dbReference type="Proteomes" id="UP000544331">
    <property type="component" value="Unassembled WGS sequence"/>
</dbReference>
<accession>A0A8H6DMC1</accession>
<dbReference type="EMBL" id="JAAOAN010000130">
    <property type="protein sequence ID" value="KAF5720462.1"/>
    <property type="molecule type" value="Genomic_DNA"/>
</dbReference>
<evidence type="ECO:0000256" key="1">
    <source>
        <dbReference type="SAM" id="MobiDB-lite"/>
    </source>
</evidence>
<name>A0A8H6DMC1_9HYPO</name>
<dbReference type="OrthoDB" id="10408123at2759"/>
<proteinExistence type="predicted"/>
<dbReference type="AlphaFoldDB" id="A0A8H6DMC1"/>